<accession>A0A0C9TQ29</accession>
<evidence type="ECO:0000313" key="1">
    <source>
        <dbReference type="EMBL" id="KIJ32218.1"/>
    </source>
</evidence>
<organism evidence="1 2">
    <name type="scientific">Sphaerobolus stellatus (strain SS14)</name>
    <dbReference type="NCBI Taxonomy" id="990650"/>
    <lineage>
        <taxon>Eukaryota</taxon>
        <taxon>Fungi</taxon>
        <taxon>Dikarya</taxon>
        <taxon>Basidiomycota</taxon>
        <taxon>Agaricomycotina</taxon>
        <taxon>Agaricomycetes</taxon>
        <taxon>Phallomycetidae</taxon>
        <taxon>Geastrales</taxon>
        <taxon>Sphaerobolaceae</taxon>
        <taxon>Sphaerobolus</taxon>
    </lineage>
</organism>
<sequence>MHRLYAEAKALPPHQWTPDHTAVMFRIDEYARSLPGLPRNLVARHDDPDWMTDIIQSFNSNPSGVPRNLRLEGLHVNIDDADVWYWVNLIKPKYRGAEAESLLQHIFSSIGRWDKLVAVGEPMDQDEPDPEPIPIQHTGSSYLANTLDYGEGGSFSQPPADACELQARISYFDSLVPQGTVRASTVELSEELTCELYAENIE</sequence>
<protein>
    <submittedName>
        <fullName evidence="1">Uncharacterized protein</fullName>
    </submittedName>
</protein>
<dbReference type="HOGENOM" id="CLU_117314_0_0_1"/>
<dbReference type="Proteomes" id="UP000054279">
    <property type="component" value="Unassembled WGS sequence"/>
</dbReference>
<dbReference type="AlphaFoldDB" id="A0A0C9TQ29"/>
<dbReference type="EMBL" id="KN837230">
    <property type="protein sequence ID" value="KIJ32218.1"/>
    <property type="molecule type" value="Genomic_DNA"/>
</dbReference>
<proteinExistence type="predicted"/>
<reference evidence="1 2" key="1">
    <citation type="submission" date="2014-06" db="EMBL/GenBank/DDBJ databases">
        <title>Evolutionary Origins and Diversification of the Mycorrhizal Mutualists.</title>
        <authorList>
            <consortium name="DOE Joint Genome Institute"/>
            <consortium name="Mycorrhizal Genomics Consortium"/>
            <person name="Kohler A."/>
            <person name="Kuo A."/>
            <person name="Nagy L.G."/>
            <person name="Floudas D."/>
            <person name="Copeland A."/>
            <person name="Barry K.W."/>
            <person name="Cichocki N."/>
            <person name="Veneault-Fourrey C."/>
            <person name="LaButti K."/>
            <person name="Lindquist E.A."/>
            <person name="Lipzen A."/>
            <person name="Lundell T."/>
            <person name="Morin E."/>
            <person name="Murat C."/>
            <person name="Riley R."/>
            <person name="Ohm R."/>
            <person name="Sun H."/>
            <person name="Tunlid A."/>
            <person name="Henrissat B."/>
            <person name="Grigoriev I.V."/>
            <person name="Hibbett D.S."/>
            <person name="Martin F."/>
        </authorList>
    </citation>
    <scope>NUCLEOTIDE SEQUENCE [LARGE SCALE GENOMIC DNA]</scope>
    <source>
        <strain evidence="1 2">SS14</strain>
    </source>
</reference>
<keyword evidence="2" id="KW-1185">Reference proteome</keyword>
<gene>
    <name evidence="1" type="ORF">M422DRAFT_266022</name>
</gene>
<name>A0A0C9TQ29_SPHS4</name>
<evidence type="ECO:0000313" key="2">
    <source>
        <dbReference type="Proteomes" id="UP000054279"/>
    </source>
</evidence>